<proteinExistence type="predicted"/>
<sequence length="115" mass="12801">MAVASAVAMASFSRNFVSVNELPAVLAFMKYTPDQISGFCTDMNKASVFEEFCAKLRAYDEALAESSLTAMPRPKHLDQRSQKDWRERLCDDTSDTPWTLAGVVDTDELGDVPWS</sequence>
<dbReference type="EMBL" id="CP119912">
    <property type="protein sequence ID" value="WFD20381.1"/>
    <property type="molecule type" value="Genomic_DNA"/>
</dbReference>
<name>A0AAF0E8R7_9BASI</name>
<evidence type="ECO:0000313" key="1">
    <source>
        <dbReference type="EMBL" id="WFD20381.1"/>
    </source>
</evidence>
<reference evidence="1" key="1">
    <citation type="submission" date="2023-03" db="EMBL/GenBank/DDBJ databases">
        <title>Mating type loci evolution in Malassezia.</title>
        <authorList>
            <person name="Coelho M.A."/>
        </authorList>
    </citation>
    <scope>NUCLEOTIDE SEQUENCE</scope>
    <source>
        <strain evidence="1">CBS 10434</strain>
    </source>
</reference>
<accession>A0AAF0E8R7</accession>
<gene>
    <name evidence="1" type="ORF">MCAP1_002625</name>
</gene>
<evidence type="ECO:0000313" key="2">
    <source>
        <dbReference type="Proteomes" id="UP001220961"/>
    </source>
</evidence>
<dbReference type="Proteomes" id="UP001220961">
    <property type="component" value="Chromosome 5"/>
</dbReference>
<organism evidence="1 2">
    <name type="scientific">Malassezia caprae</name>
    <dbReference type="NCBI Taxonomy" id="1381934"/>
    <lineage>
        <taxon>Eukaryota</taxon>
        <taxon>Fungi</taxon>
        <taxon>Dikarya</taxon>
        <taxon>Basidiomycota</taxon>
        <taxon>Ustilaginomycotina</taxon>
        <taxon>Malasseziomycetes</taxon>
        <taxon>Malasseziales</taxon>
        <taxon>Malasseziaceae</taxon>
        <taxon>Malassezia</taxon>
    </lineage>
</organism>
<dbReference type="AlphaFoldDB" id="A0AAF0E8R7"/>
<protein>
    <submittedName>
        <fullName evidence="1">Uncharacterized protein</fullName>
    </submittedName>
</protein>
<keyword evidence="2" id="KW-1185">Reference proteome</keyword>